<evidence type="ECO:0000256" key="6">
    <source>
        <dbReference type="ARBA" id="ARBA00023136"/>
    </source>
</evidence>
<dbReference type="FunFam" id="1.20.1250.20:FF:000171">
    <property type="entry name" value="MFS general substrate transporter"/>
    <property type="match status" value="1"/>
</dbReference>
<dbReference type="PROSITE" id="PS50850">
    <property type="entry name" value="MFS"/>
    <property type="match status" value="1"/>
</dbReference>
<dbReference type="PANTHER" id="PTHR23511:SF12">
    <property type="entry name" value="TRANSPORTER, PUTATIVE (AFU_ORTHOLOGUE AFUA_7G01740)-RELATED"/>
    <property type="match status" value="1"/>
</dbReference>
<gene>
    <name evidence="10" type="ORF">DB88DRAFT_436956</name>
</gene>
<evidence type="ECO:0000256" key="7">
    <source>
        <dbReference type="SAM" id="MobiDB-lite"/>
    </source>
</evidence>
<keyword evidence="3" id="KW-0813">Transport</keyword>
<dbReference type="Proteomes" id="UP001182556">
    <property type="component" value="Unassembled WGS sequence"/>
</dbReference>
<evidence type="ECO:0000313" key="10">
    <source>
        <dbReference type="EMBL" id="KAK1925971.1"/>
    </source>
</evidence>
<feature type="transmembrane region" description="Helical" evidence="8">
    <location>
        <begin position="225"/>
        <end position="250"/>
    </location>
</feature>
<dbReference type="Pfam" id="PF00083">
    <property type="entry name" value="Sugar_tr"/>
    <property type="match status" value="1"/>
</dbReference>
<accession>A0AAD9L786</accession>
<organism evidence="10 11">
    <name type="scientific">Papiliotrema laurentii</name>
    <name type="common">Cryptococcus laurentii</name>
    <dbReference type="NCBI Taxonomy" id="5418"/>
    <lineage>
        <taxon>Eukaryota</taxon>
        <taxon>Fungi</taxon>
        <taxon>Dikarya</taxon>
        <taxon>Basidiomycota</taxon>
        <taxon>Agaricomycotina</taxon>
        <taxon>Tremellomycetes</taxon>
        <taxon>Tremellales</taxon>
        <taxon>Rhynchogastremaceae</taxon>
        <taxon>Papiliotrema</taxon>
    </lineage>
</organism>
<dbReference type="InterPro" id="IPR036259">
    <property type="entry name" value="MFS_trans_sf"/>
</dbReference>
<dbReference type="SUPFAM" id="SSF103473">
    <property type="entry name" value="MFS general substrate transporter"/>
    <property type="match status" value="1"/>
</dbReference>
<evidence type="ECO:0000256" key="1">
    <source>
        <dbReference type="ARBA" id="ARBA00004141"/>
    </source>
</evidence>
<evidence type="ECO:0000313" key="11">
    <source>
        <dbReference type="Proteomes" id="UP001182556"/>
    </source>
</evidence>
<dbReference type="GO" id="GO:0022857">
    <property type="term" value="F:transmembrane transporter activity"/>
    <property type="evidence" value="ECO:0007669"/>
    <property type="project" value="InterPro"/>
</dbReference>
<feature type="transmembrane region" description="Helical" evidence="8">
    <location>
        <begin position="181"/>
        <end position="205"/>
    </location>
</feature>
<evidence type="ECO:0000256" key="2">
    <source>
        <dbReference type="ARBA" id="ARBA00008335"/>
    </source>
</evidence>
<feature type="transmembrane region" description="Helical" evidence="8">
    <location>
        <begin position="328"/>
        <end position="349"/>
    </location>
</feature>
<feature type="transmembrane region" description="Helical" evidence="8">
    <location>
        <begin position="428"/>
        <end position="449"/>
    </location>
</feature>
<feature type="transmembrane region" description="Helical" evidence="8">
    <location>
        <begin position="135"/>
        <end position="160"/>
    </location>
</feature>
<keyword evidence="6 8" id="KW-0472">Membrane</keyword>
<feature type="domain" description="Major facilitator superfamily (MFS) profile" evidence="9">
    <location>
        <begin position="61"/>
        <end position="514"/>
    </location>
</feature>
<keyword evidence="4 8" id="KW-0812">Transmembrane</keyword>
<dbReference type="AlphaFoldDB" id="A0AAD9L786"/>
<feature type="region of interest" description="Disordered" evidence="7">
    <location>
        <begin position="1"/>
        <end position="20"/>
    </location>
</feature>
<proteinExistence type="inferred from homology"/>
<feature type="compositionally biased region" description="Basic and acidic residues" evidence="7">
    <location>
        <begin position="1"/>
        <end position="10"/>
    </location>
</feature>
<feature type="transmembrane region" description="Helical" evidence="8">
    <location>
        <begin position="97"/>
        <end position="115"/>
    </location>
</feature>
<evidence type="ECO:0000256" key="4">
    <source>
        <dbReference type="ARBA" id="ARBA00022692"/>
    </source>
</evidence>
<protein>
    <submittedName>
        <fullName evidence="10">Major facilitator superfamily transporter</fullName>
    </submittedName>
</protein>
<reference evidence="10" key="1">
    <citation type="submission" date="2023-02" db="EMBL/GenBank/DDBJ databases">
        <title>Identification and recombinant expression of a fungal hydrolase from Papiliotrema laurentii that hydrolyzes apple cutin and clears colloidal polyester polyurethane.</title>
        <authorList>
            <consortium name="DOE Joint Genome Institute"/>
            <person name="Roman V.A."/>
            <person name="Bojanowski C."/>
            <person name="Crable B.R."/>
            <person name="Wagner D.N."/>
            <person name="Hung C.S."/>
            <person name="Nadeau L.J."/>
            <person name="Schratz L."/>
            <person name="Haridas S."/>
            <person name="Pangilinan J."/>
            <person name="Lipzen A."/>
            <person name="Na H."/>
            <person name="Yan M."/>
            <person name="Ng V."/>
            <person name="Grigoriev I.V."/>
            <person name="Spatafora J.W."/>
            <person name="Barlow D."/>
            <person name="Biffinger J."/>
            <person name="Kelley-Loughnane N."/>
            <person name="Varaljay V.A."/>
            <person name="Crookes-Goodson W.J."/>
        </authorList>
    </citation>
    <scope>NUCLEOTIDE SEQUENCE</scope>
    <source>
        <strain evidence="10">5307AH</strain>
    </source>
</reference>
<evidence type="ECO:0000256" key="8">
    <source>
        <dbReference type="SAM" id="Phobius"/>
    </source>
</evidence>
<keyword evidence="5 8" id="KW-1133">Transmembrane helix</keyword>
<keyword evidence="11" id="KW-1185">Reference proteome</keyword>
<feature type="transmembrane region" description="Helical" evidence="8">
    <location>
        <begin position="377"/>
        <end position="396"/>
    </location>
</feature>
<evidence type="ECO:0000256" key="5">
    <source>
        <dbReference type="ARBA" id="ARBA00022989"/>
    </source>
</evidence>
<comment type="similarity">
    <text evidence="2">Belongs to the major facilitator superfamily.</text>
</comment>
<comment type="caution">
    <text evidence="10">The sequence shown here is derived from an EMBL/GenBank/DDBJ whole genome shotgun (WGS) entry which is preliminary data.</text>
</comment>
<name>A0AAD9L786_PAPLA</name>
<feature type="transmembrane region" description="Helical" evidence="8">
    <location>
        <begin position="403"/>
        <end position="422"/>
    </location>
</feature>
<dbReference type="CDD" id="cd17316">
    <property type="entry name" value="MFS_SV2_like"/>
    <property type="match status" value="1"/>
</dbReference>
<feature type="transmembrane region" description="Helical" evidence="8">
    <location>
        <begin position="492"/>
        <end position="511"/>
    </location>
</feature>
<dbReference type="InterPro" id="IPR005828">
    <property type="entry name" value="MFS_sugar_transport-like"/>
</dbReference>
<dbReference type="EMBL" id="JAODAN010000003">
    <property type="protein sequence ID" value="KAK1925971.1"/>
    <property type="molecule type" value="Genomic_DNA"/>
</dbReference>
<evidence type="ECO:0000259" key="9">
    <source>
        <dbReference type="PROSITE" id="PS50850"/>
    </source>
</evidence>
<dbReference type="InterPro" id="IPR020846">
    <property type="entry name" value="MFS_dom"/>
</dbReference>
<sequence length="519" mass="56363">MTDPKQDEKNSVPTNQPELTRVTEADDDAVIDGVDPVYGAKARVLNRSVQEIGMGRYQWQLFVVIGFGWAQDNLWPIVTSLILPPITAEFKPSQPPLLTLAQNIGLLAGALFWGFGCDLFGRKWGFNLTLGITALFGMISASSPSFAAIGVFAALWSFGVGGNLPVDSAIFLEFLPRSHQYLLTILSIFWALAQTIITLIAWPLLGNLTCEESATVCRRSENMGWRYLVITAGGIALIGFIIRFFIFHIYESPKYFMGKGRDEDAVRIVHELARRNGTDSNLTIEDLKACESLGSGQVQAVDHTAAIKRNLEKISSKHVKALFATKRLAFSTGAIMLVWAFIGLAFPLYNAFIPYTLQAKGAEFGDSSTYITYRNSLIIAVLGIPGSILGGVFVELRYVGRKGALCLSTILTGVFILASTTAKTSNALLGFNCGFNFFSTFMYAVLYAYTPEVFPTKDRGTGNALTASANRIFGIMAPIIAIAANLQTSAPVYTSGALFIAAGLLVLILPYESRGKASL</sequence>
<feature type="transmembrane region" description="Helical" evidence="8">
    <location>
        <begin position="469"/>
        <end position="486"/>
    </location>
</feature>
<dbReference type="Gene3D" id="1.20.1250.20">
    <property type="entry name" value="MFS general substrate transporter like domains"/>
    <property type="match status" value="1"/>
</dbReference>
<evidence type="ECO:0000256" key="3">
    <source>
        <dbReference type="ARBA" id="ARBA00022448"/>
    </source>
</evidence>
<dbReference type="PANTHER" id="PTHR23511">
    <property type="entry name" value="SYNAPTIC VESICLE GLYCOPROTEIN 2"/>
    <property type="match status" value="1"/>
</dbReference>
<comment type="subcellular location">
    <subcellularLocation>
        <location evidence="1">Membrane</location>
        <topology evidence="1">Multi-pass membrane protein</topology>
    </subcellularLocation>
</comment>
<dbReference type="GO" id="GO:0016020">
    <property type="term" value="C:membrane"/>
    <property type="evidence" value="ECO:0007669"/>
    <property type="project" value="UniProtKB-SubCell"/>
</dbReference>